<dbReference type="InterPro" id="IPR032816">
    <property type="entry name" value="VTT_dom"/>
</dbReference>
<feature type="transmembrane region" description="Helical" evidence="6">
    <location>
        <begin position="187"/>
        <end position="208"/>
    </location>
</feature>
<evidence type="ECO:0000256" key="4">
    <source>
        <dbReference type="ARBA" id="ARBA00022989"/>
    </source>
</evidence>
<dbReference type="PANTHER" id="PTHR12677:SF59">
    <property type="entry name" value="GOLGI APPARATUS MEMBRANE PROTEIN TVP38-RELATED"/>
    <property type="match status" value="1"/>
</dbReference>
<gene>
    <name evidence="8" type="ORF">QX51_09505</name>
</gene>
<proteinExistence type="inferred from homology"/>
<evidence type="ECO:0000313" key="9">
    <source>
        <dbReference type="Proteomes" id="UP000031189"/>
    </source>
</evidence>
<keyword evidence="3 6" id="KW-0812">Transmembrane</keyword>
<feature type="transmembrane region" description="Helical" evidence="6">
    <location>
        <begin position="74"/>
        <end position="99"/>
    </location>
</feature>
<evidence type="ECO:0000313" key="8">
    <source>
        <dbReference type="EMBL" id="KHS57185.1"/>
    </source>
</evidence>
<evidence type="ECO:0000259" key="7">
    <source>
        <dbReference type="Pfam" id="PF09335"/>
    </source>
</evidence>
<comment type="similarity">
    <text evidence="6">Belongs to the TVP38/TMEM64 family.</text>
</comment>
<evidence type="ECO:0000256" key="6">
    <source>
        <dbReference type="RuleBase" id="RU366058"/>
    </source>
</evidence>
<sequence>MLLIGGVIFLLVIAILGFTVGGKIVSLVKNPKEFRTWVNDIGIWGKFIMIGISAFQIIVAVVPGEPIEIASGYAFGWFWGSVYCLIGTLIGQMVVFLFAKKFGMDFVEIFVSKEKLEKMTFLKDNEKIYMTIFFIFLIPGTPKDVLSYVAGITPIKLLPFLLVSGVARVPSVISSTIGGSYLGTKNYTMAAIVFIITLLVSGILFFIYKRHEKKKSK</sequence>
<comment type="caution">
    <text evidence="8">The sequence shown here is derived from an EMBL/GenBank/DDBJ whole genome shotgun (WGS) entry which is preliminary data.</text>
</comment>
<keyword evidence="4 6" id="KW-1133">Transmembrane helix</keyword>
<comment type="subcellular location">
    <subcellularLocation>
        <location evidence="1 6">Cell membrane</location>
        <topology evidence="1 6">Multi-pass membrane protein</topology>
    </subcellularLocation>
</comment>
<evidence type="ECO:0000256" key="2">
    <source>
        <dbReference type="ARBA" id="ARBA00022475"/>
    </source>
</evidence>
<dbReference type="AlphaFoldDB" id="A0A0B3WRL1"/>
<name>A0A0B3WRL1_9FIRM</name>
<dbReference type="STRING" id="1577792.QX51_09505"/>
<feature type="transmembrane region" description="Helical" evidence="6">
    <location>
        <begin position="158"/>
        <end position="181"/>
    </location>
</feature>
<evidence type="ECO:0000256" key="3">
    <source>
        <dbReference type="ARBA" id="ARBA00022692"/>
    </source>
</evidence>
<feature type="transmembrane region" description="Helical" evidence="6">
    <location>
        <begin position="41"/>
        <end position="62"/>
    </location>
</feature>
<keyword evidence="2 6" id="KW-1003">Cell membrane</keyword>
<dbReference type="GO" id="GO:0005886">
    <property type="term" value="C:plasma membrane"/>
    <property type="evidence" value="ECO:0007669"/>
    <property type="project" value="UniProtKB-SubCell"/>
</dbReference>
<dbReference type="InterPro" id="IPR015414">
    <property type="entry name" value="TMEM64"/>
</dbReference>
<evidence type="ECO:0000256" key="1">
    <source>
        <dbReference type="ARBA" id="ARBA00004651"/>
    </source>
</evidence>
<dbReference type="EMBL" id="JWHR01000087">
    <property type="protein sequence ID" value="KHS57185.1"/>
    <property type="molecule type" value="Genomic_DNA"/>
</dbReference>
<reference evidence="8 9" key="1">
    <citation type="submission" date="2014-12" db="EMBL/GenBank/DDBJ databases">
        <title>Draft genome sequence of Terrisporobacter sp. 08-306576, isolated from the blood culture of a bacteremia patient.</title>
        <authorList>
            <person name="Lund L.C."/>
            <person name="Sydenham T.V."/>
            <person name="Hogh S.V."/>
            <person name="Skov M.N."/>
            <person name="Kemp M."/>
            <person name="Justesen U.S."/>
        </authorList>
    </citation>
    <scope>NUCLEOTIDE SEQUENCE [LARGE SCALE GENOMIC DNA]</scope>
    <source>
        <strain evidence="8 9">08-306576</strain>
    </source>
</reference>
<organism evidence="8 9">
    <name type="scientific">Terrisporobacter othiniensis</name>
    <dbReference type="NCBI Taxonomy" id="1577792"/>
    <lineage>
        <taxon>Bacteria</taxon>
        <taxon>Bacillati</taxon>
        <taxon>Bacillota</taxon>
        <taxon>Clostridia</taxon>
        <taxon>Peptostreptococcales</taxon>
        <taxon>Peptostreptococcaceae</taxon>
        <taxon>Terrisporobacter</taxon>
    </lineage>
</organism>
<dbReference type="Pfam" id="PF09335">
    <property type="entry name" value="VTT_dom"/>
    <property type="match status" value="1"/>
</dbReference>
<feature type="domain" description="VTT" evidence="7">
    <location>
        <begin position="62"/>
        <end position="176"/>
    </location>
</feature>
<dbReference type="Proteomes" id="UP000031189">
    <property type="component" value="Unassembled WGS sequence"/>
</dbReference>
<keyword evidence="5 6" id="KW-0472">Membrane</keyword>
<evidence type="ECO:0000256" key="5">
    <source>
        <dbReference type="ARBA" id="ARBA00023136"/>
    </source>
</evidence>
<dbReference type="PANTHER" id="PTHR12677">
    <property type="entry name" value="GOLGI APPARATUS MEMBRANE PROTEIN TVP38-RELATED"/>
    <property type="match status" value="1"/>
</dbReference>
<keyword evidence="9" id="KW-1185">Reference proteome</keyword>
<accession>A0A0B3WRL1</accession>
<protein>
    <recommendedName>
        <fullName evidence="6">TVP38/TMEM64 family membrane protein</fullName>
    </recommendedName>
</protein>
<feature type="transmembrane region" description="Helical" evidence="6">
    <location>
        <begin position="128"/>
        <end position="146"/>
    </location>
</feature>